<feature type="region of interest" description="Disordered" evidence="1">
    <location>
        <begin position="1"/>
        <end position="25"/>
    </location>
</feature>
<keyword evidence="2" id="KW-0472">Membrane</keyword>
<name>A0AAN7BDY9_9PEZI</name>
<gene>
    <name evidence="3" type="ORF">QBC37DRAFT_394219</name>
</gene>
<proteinExistence type="predicted"/>
<feature type="transmembrane region" description="Helical" evidence="2">
    <location>
        <begin position="155"/>
        <end position="178"/>
    </location>
</feature>
<keyword evidence="4" id="KW-1185">Reference proteome</keyword>
<protein>
    <submittedName>
        <fullName evidence="3">Uncharacterized protein</fullName>
    </submittedName>
</protein>
<feature type="transmembrane region" description="Helical" evidence="2">
    <location>
        <begin position="198"/>
        <end position="218"/>
    </location>
</feature>
<keyword evidence="2" id="KW-0812">Transmembrane</keyword>
<accession>A0AAN7BDY9</accession>
<evidence type="ECO:0000256" key="2">
    <source>
        <dbReference type="SAM" id="Phobius"/>
    </source>
</evidence>
<reference evidence="3" key="1">
    <citation type="journal article" date="2023" name="Mol. Phylogenet. Evol.">
        <title>Genome-scale phylogeny and comparative genomics of the fungal order Sordariales.</title>
        <authorList>
            <person name="Hensen N."/>
            <person name="Bonometti L."/>
            <person name="Westerberg I."/>
            <person name="Brannstrom I.O."/>
            <person name="Guillou S."/>
            <person name="Cros-Aarteil S."/>
            <person name="Calhoun S."/>
            <person name="Haridas S."/>
            <person name="Kuo A."/>
            <person name="Mondo S."/>
            <person name="Pangilinan J."/>
            <person name="Riley R."/>
            <person name="LaButti K."/>
            <person name="Andreopoulos B."/>
            <person name="Lipzen A."/>
            <person name="Chen C."/>
            <person name="Yan M."/>
            <person name="Daum C."/>
            <person name="Ng V."/>
            <person name="Clum A."/>
            <person name="Steindorff A."/>
            <person name="Ohm R.A."/>
            <person name="Martin F."/>
            <person name="Silar P."/>
            <person name="Natvig D.O."/>
            <person name="Lalanne C."/>
            <person name="Gautier V."/>
            <person name="Ament-Velasquez S.L."/>
            <person name="Kruys A."/>
            <person name="Hutchinson M.I."/>
            <person name="Powell A.J."/>
            <person name="Barry K."/>
            <person name="Miller A.N."/>
            <person name="Grigoriev I.V."/>
            <person name="Debuchy R."/>
            <person name="Gladieux P."/>
            <person name="Hiltunen Thoren M."/>
            <person name="Johannesson H."/>
        </authorList>
    </citation>
    <scope>NUCLEOTIDE SEQUENCE</scope>
    <source>
        <strain evidence="3">PSN293</strain>
    </source>
</reference>
<dbReference type="EMBL" id="MU858046">
    <property type="protein sequence ID" value="KAK4219847.1"/>
    <property type="molecule type" value="Genomic_DNA"/>
</dbReference>
<comment type="caution">
    <text evidence="3">The sequence shown here is derived from an EMBL/GenBank/DDBJ whole genome shotgun (WGS) entry which is preliminary data.</text>
</comment>
<evidence type="ECO:0000313" key="3">
    <source>
        <dbReference type="EMBL" id="KAK4219847.1"/>
    </source>
</evidence>
<organism evidence="3 4">
    <name type="scientific">Rhypophila decipiens</name>
    <dbReference type="NCBI Taxonomy" id="261697"/>
    <lineage>
        <taxon>Eukaryota</taxon>
        <taxon>Fungi</taxon>
        <taxon>Dikarya</taxon>
        <taxon>Ascomycota</taxon>
        <taxon>Pezizomycotina</taxon>
        <taxon>Sordariomycetes</taxon>
        <taxon>Sordariomycetidae</taxon>
        <taxon>Sordariales</taxon>
        <taxon>Naviculisporaceae</taxon>
        <taxon>Rhypophila</taxon>
    </lineage>
</organism>
<feature type="compositionally biased region" description="Polar residues" evidence="1">
    <location>
        <begin position="1"/>
        <end position="15"/>
    </location>
</feature>
<feature type="transmembrane region" description="Helical" evidence="2">
    <location>
        <begin position="55"/>
        <end position="75"/>
    </location>
</feature>
<keyword evidence="2" id="KW-1133">Transmembrane helix</keyword>
<evidence type="ECO:0000313" key="4">
    <source>
        <dbReference type="Proteomes" id="UP001301769"/>
    </source>
</evidence>
<dbReference type="AlphaFoldDB" id="A0AAN7BDY9"/>
<evidence type="ECO:0000256" key="1">
    <source>
        <dbReference type="SAM" id="MobiDB-lite"/>
    </source>
</evidence>
<reference evidence="3" key="2">
    <citation type="submission" date="2023-05" db="EMBL/GenBank/DDBJ databases">
        <authorList>
            <consortium name="Lawrence Berkeley National Laboratory"/>
            <person name="Steindorff A."/>
            <person name="Hensen N."/>
            <person name="Bonometti L."/>
            <person name="Westerberg I."/>
            <person name="Brannstrom I.O."/>
            <person name="Guillou S."/>
            <person name="Cros-Aarteil S."/>
            <person name="Calhoun S."/>
            <person name="Haridas S."/>
            <person name="Kuo A."/>
            <person name="Mondo S."/>
            <person name="Pangilinan J."/>
            <person name="Riley R."/>
            <person name="Labutti K."/>
            <person name="Andreopoulos B."/>
            <person name="Lipzen A."/>
            <person name="Chen C."/>
            <person name="Yanf M."/>
            <person name="Daum C."/>
            <person name="Ng V."/>
            <person name="Clum A."/>
            <person name="Ohm R."/>
            <person name="Martin F."/>
            <person name="Silar P."/>
            <person name="Natvig D."/>
            <person name="Lalanne C."/>
            <person name="Gautier V."/>
            <person name="Ament-Velasquez S.L."/>
            <person name="Kruys A."/>
            <person name="Hutchinson M.I."/>
            <person name="Powell A.J."/>
            <person name="Barry K."/>
            <person name="Miller A.N."/>
            <person name="Grigoriev I.V."/>
            <person name="Debuchy R."/>
            <person name="Gladieux P."/>
            <person name="Thoren M.H."/>
            <person name="Johannesson H."/>
        </authorList>
    </citation>
    <scope>NUCLEOTIDE SEQUENCE</scope>
    <source>
        <strain evidence="3">PSN293</strain>
    </source>
</reference>
<dbReference type="Proteomes" id="UP001301769">
    <property type="component" value="Unassembled WGS sequence"/>
</dbReference>
<sequence>MSSPPKATDDLNPSMTYRPPPPPTTAAAARNTTYLRIDSSTQDPQYRTRVRVSKIIRFGLALLAFGPLLGLSIVGRMGRGREFTVPIFYELLVVIVWQLVHLPQFSTVARGVSRRLPRMSLSIGDASWVVGGGGEEEDELLRGYSQPPPPPKKNLASLFTTAVDFFFGVTLIVFGALWTQAPCPYYYCWNLSWGQFPSIVLTIILGCLMVMAAFFSLYKTYHTMAFEFSLYKDGTVQPISLGRTTEVDVSSRREPVSISA</sequence>
<feature type="transmembrane region" description="Helical" evidence="2">
    <location>
        <begin position="87"/>
        <end position="109"/>
    </location>
</feature>